<keyword evidence="3" id="KW-0540">Nuclease</keyword>
<evidence type="ECO:0000313" key="8">
    <source>
        <dbReference type="EMBL" id="KAJ8887473.1"/>
    </source>
</evidence>
<evidence type="ECO:0000256" key="5">
    <source>
        <dbReference type="ARBA" id="ARBA00022801"/>
    </source>
</evidence>
<organism evidence="8 9">
    <name type="scientific">Dryococelus australis</name>
    <dbReference type="NCBI Taxonomy" id="614101"/>
    <lineage>
        <taxon>Eukaryota</taxon>
        <taxon>Metazoa</taxon>
        <taxon>Ecdysozoa</taxon>
        <taxon>Arthropoda</taxon>
        <taxon>Hexapoda</taxon>
        <taxon>Insecta</taxon>
        <taxon>Pterygota</taxon>
        <taxon>Neoptera</taxon>
        <taxon>Polyneoptera</taxon>
        <taxon>Phasmatodea</taxon>
        <taxon>Verophasmatodea</taxon>
        <taxon>Anareolatae</taxon>
        <taxon>Phasmatidae</taxon>
        <taxon>Eurycanthinae</taxon>
        <taxon>Dryococelus</taxon>
    </lineage>
</organism>
<dbReference type="InterPro" id="IPR041373">
    <property type="entry name" value="RT_RNaseH"/>
</dbReference>
<protein>
    <recommendedName>
        <fullName evidence="7">Reverse transcriptase RNase H-like domain-containing protein</fullName>
    </recommendedName>
</protein>
<dbReference type="Pfam" id="PF17917">
    <property type="entry name" value="RT_RNaseH"/>
    <property type="match status" value="1"/>
</dbReference>
<proteinExistence type="predicted"/>
<keyword evidence="4" id="KW-0255">Endonuclease</keyword>
<name>A0ABQ9HSW7_9NEOP</name>
<dbReference type="Proteomes" id="UP001159363">
    <property type="component" value="Chromosome X"/>
</dbReference>
<keyword evidence="6" id="KW-0695">RNA-directed DNA polymerase</keyword>
<evidence type="ECO:0000256" key="2">
    <source>
        <dbReference type="ARBA" id="ARBA00022695"/>
    </source>
</evidence>
<evidence type="ECO:0000256" key="3">
    <source>
        <dbReference type="ARBA" id="ARBA00022722"/>
    </source>
</evidence>
<dbReference type="SUPFAM" id="SSF56672">
    <property type="entry name" value="DNA/RNA polymerases"/>
    <property type="match status" value="1"/>
</dbReference>
<gene>
    <name evidence="8" type="ORF">PR048_013688</name>
</gene>
<dbReference type="EMBL" id="JARBHB010000004">
    <property type="protein sequence ID" value="KAJ8887473.1"/>
    <property type="molecule type" value="Genomic_DNA"/>
</dbReference>
<feature type="domain" description="Reverse transcriptase RNase H-like" evidence="7">
    <location>
        <begin position="8"/>
        <end position="98"/>
    </location>
</feature>
<evidence type="ECO:0000256" key="1">
    <source>
        <dbReference type="ARBA" id="ARBA00022679"/>
    </source>
</evidence>
<evidence type="ECO:0000256" key="4">
    <source>
        <dbReference type="ARBA" id="ARBA00022759"/>
    </source>
</evidence>
<keyword evidence="5" id="KW-0378">Hydrolase</keyword>
<evidence type="ECO:0000256" key="6">
    <source>
        <dbReference type="ARBA" id="ARBA00022918"/>
    </source>
</evidence>
<dbReference type="PANTHER" id="PTHR34072">
    <property type="entry name" value="ENZYMATIC POLYPROTEIN-RELATED"/>
    <property type="match status" value="1"/>
</dbReference>
<dbReference type="InterPro" id="IPR043502">
    <property type="entry name" value="DNA/RNA_pol_sf"/>
</dbReference>
<keyword evidence="2" id="KW-0548">Nucleotidyltransferase</keyword>
<dbReference type="CDD" id="cd09274">
    <property type="entry name" value="RNase_HI_RT_Ty3"/>
    <property type="match status" value="1"/>
</dbReference>
<evidence type="ECO:0000259" key="7">
    <source>
        <dbReference type="Pfam" id="PF17917"/>
    </source>
</evidence>
<evidence type="ECO:0000313" key="9">
    <source>
        <dbReference type="Proteomes" id="UP001159363"/>
    </source>
</evidence>
<accession>A0ABQ9HSW7</accession>
<keyword evidence="1" id="KW-0808">Transferase</keyword>
<keyword evidence="9" id="KW-1185">Reference proteome</keyword>
<comment type="caution">
    <text evidence="8">The sequence shown here is derived from an EMBL/GenBank/DDBJ whole genome shotgun (WGS) entry which is preliminary data.</text>
</comment>
<sequence>MRQSVSLQHGLGTILYQLSDDGSKRFVDYSSITFSTVEHHYDVNKIECLAVVWSVKQYKQFMEYQRFTLTDNRFLVWLHNTKEACSKLKCWALFLQLFDFEVQHVPGAENQLTDVLSRSPGETVTQDKEMWEAILLPSPPELSTITNNAVVRAQLTATSLNPTLTDFYACVIQAQQPCPVT</sequence>
<reference evidence="8 9" key="1">
    <citation type="submission" date="2023-02" db="EMBL/GenBank/DDBJ databases">
        <title>LHISI_Scaffold_Assembly.</title>
        <authorList>
            <person name="Stuart O.P."/>
            <person name="Cleave R."/>
            <person name="Magrath M.J.L."/>
            <person name="Mikheyev A.S."/>
        </authorList>
    </citation>
    <scope>NUCLEOTIDE SEQUENCE [LARGE SCALE GENOMIC DNA]</scope>
    <source>
        <strain evidence="8">Daus_M_001</strain>
        <tissue evidence="8">Leg muscle</tissue>
    </source>
</reference>